<dbReference type="HOGENOM" id="CLU_119049_0_0_6"/>
<keyword evidence="4" id="KW-1185">Reference proteome</keyword>
<evidence type="ECO:0000313" key="4">
    <source>
        <dbReference type="Proteomes" id="UP000000684"/>
    </source>
</evidence>
<keyword evidence="2" id="KW-0732">Signal</keyword>
<dbReference type="RefSeq" id="WP_011636333.1">
    <property type="nucleotide sequence ID" value="NC_008345.1"/>
</dbReference>
<dbReference type="Gene3D" id="3.10.450.160">
    <property type="entry name" value="inner membrane protein cigr"/>
    <property type="match status" value="1"/>
</dbReference>
<dbReference type="eggNOG" id="COG5455">
    <property type="taxonomic scope" value="Bacteria"/>
</dbReference>
<evidence type="ECO:0000256" key="1">
    <source>
        <dbReference type="SAM" id="MobiDB-lite"/>
    </source>
</evidence>
<reference evidence="3 4" key="1">
    <citation type="submission" date="2006-08" db="EMBL/GenBank/DDBJ databases">
        <title>Complete sequence of Shewanella frigidimarina NCIMB 400.</title>
        <authorList>
            <consortium name="US DOE Joint Genome Institute"/>
            <person name="Copeland A."/>
            <person name="Lucas S."/>
            <person name="Lapidus A."/>
            <person name="Barry K."/>
            <person name="Detter J.C."/>
            <person name="Glavina del Rio T."/>
            <person name="Hammon N."/>
            <person name="Israni S."/>
            <person name="Dalin E."/>
            <person name="Tice H."/>
            <person name="Pitluck S."/>
            <person name="Fredrickson J.K."/>
            <person name="Kolker E."/>
            <person name="McCuel L.A."/>
            <person name="DiChristina T."/>
            <person name="Nealson K.H."/>
            <person name="Newman D."/>
            <person name="Tiedje J.M."/>
            <person name="Zhou J."/>
            <person name="Romine M.F."/>
            <person name="Culley D.E."/>
            <person name="Serres M."/>
            <person name="Chertkov O."/>
            <person name="Brettin T."/>
            <person name="Bruce D."/>
            <person name="Han C."/>
            <person name="Tapia R."/>
            <person name="Gilna P."/>
            <person name="Schmutz J."/>
            <person name="Larimer F."/>
            <person name="Land M."/>
            <person name="Hauser L."/>
            <person name="Kyrpides N."/>
            <person name="Mikhailova N."/>
            <person name="Richardson P."/>
        </authorList>
    </citation>
    <scope>NUCLEOTIDE SEQUENCE [LARGE SCALE GENOMIC DNA]</scope>
    <source>
        <strain evidence="3 4">NCIMB 400</strain>
    </source>
</reference>
<gene>
    <name evidence="3" type="ordered locus">Sfri_0857</name>
</gene>
<sequence length="162" mass="18362" precursor="true">MNRHIIPLIIISTLMMCSSGYSFAKDNDSHGNSGKHKSDKHQKKHDKKHDHEHEETYQTYFSNDRQVIVNNYYYTNRDAKHCPPGLAKKHNRCQPPGSAKQWRKGYSLPADVVYYDVPSALTVQLGRTPEGQKIVRVGTDLLLISIGTGMVIDAIQDLNDVL</sequence>
<dbReference type="GeneID" id="41836220"/>
<feature type="compositionally biased region" description="Basic residues" evidence="1">
    <location>
        <begin position="33"/>
        <end position="48"/>
    </location>
</feature>
<dbReference type="EMBL" id="CP000447">
    <property type="protein sequence ID" value="ABI70710.1"/>
    <property type="molecule type" value="Genomic_DNA"/>
</dbReference>
<dbReference type="Proteomes" id="UP000000684">
    <property type="component" value="Chromosome"/>
</dbReference>
<name>Q086V5_SHEFN</name>
<feature type="signal peptide" evidence="2">
    <location>
        <begin position="1"/>
        <end position="24"/>
    </location>
</feature>
<accession>Q086V5</accession>
<evidence type="ECO:0000256" key="2">
    <source>
        <dbReference type="SAM" id="SignalP"/>
    </source>
</evidence>
<protein>
    <recommendedName>
        <fullName evidence="5">RcnB family protein</fullName>
    </recommendedName>
</protein>
<feature type="chain" id="PRO_5004166320" description="RcnB family protein" evidence="2">
    <location>
        <begin position="25"/>
        <end position="162"/>
    </location>
</feature>
<dbReference type="KEGG" id="sfr:Sfri_0857"/>
<evidence type="ECO:0000313" key="3">
    <source>
        <dbReference type="EMBL" id="ABI70710.1"/>
    </source>
</evidence>
<dbReference type="AlphaFoldDB" id="Q086V5"/>
<organism evidence="3 4">
    <name type="scientific">Shewanella frigidimarina (strain NCIMB 400)</name>
    <dbReference type="NCBI Taxonomy" id="318167"/>
    <lineage>
        <taxon>Bacteria</taxon>
        <taxon>Pseudomonadati</taxon>
        <taxon>Pseudomonadota</taxon>
        <taxon>Gammaproteobacteria</taxon>
        <taxon>Alteromonadales</taxon>
        <taxon>Shewanellaceae</taxon>
        <taxon>Shewanella</taxon>
    </lineage>
</organism>
<feature type="region of interest" description="Disordered" evidence="1">
    <location>
        <begin position="27"/>
        <end position="56"/>
    </location>
</feature>
<proteinExistence type="predicted"/>
<dbReference type="OrthoDB" id="5432438at2"/>
<evidence type="ECO:0008006" key="5">
    <source>
        <dbReference type="Google" id="ProtNLM"/>
    </source>
</evidence>